<comment type="caution">
    <text evidence="1">The sequence shown here is derived from an EMBL/GenBank/DDBJ whole genome shotgun (WGS) entry which is preliminary data.</text>
</comment>
<dbReference type="Proteomes" id="UP000031668">
    <property type="component" value="Unassembled WGS sequence"/>
</dbReference>
<evidence type="ECO:0000313" key="2">
    <source>
        <dbReference type="Proteomes" id="UP000031668"/>
    </source>
</evidence>
<keyword evidence="2" id="KW-1185">Reference proteome</keyword>
<dbReference type="AlphaFoldDB" id="A0A0C2IXZ1"/>
<name>A0A0C2IXZ1_THEKT</name>
<protein>
    <submittedName>
        <fullName evidence="1">Uncharacterized protein</fullName>
    </submittedName>
</protein>
<reference evidence="1 2" key="1">
    <citation type="journal article" date="2014" name="Genome Biol. Evol.">
        <title>The genome of the myxosporean Thelohanellus kitauei shows adaptations to nutrient acquisition within its fish host.</title>
        <authorList>
            <person name="Yang Y."/>
            <person name="Xiong J."/>
            <person name="Zhou Z."/>
            <person name="Huo F."/>
            <person name="Miao W."/>
            <person name="Ran C."/>
            <person name="Liu Y."/>
            <person name="Zhang J."/>
            <person name="Feng J."/>
            <person name="Wang M."/>
            <person name="Wang M."/>
            <person name="Wang L."/>
            <person name="Yao B."/>
        </authorList>
    </citation>
    <scope>NUCLEOTIDE SEQUENCE [LARGE SCALE GENOMIC DNA]</scope>
    <source>
        <strain evidence="1">Wuqing</strain>
    </source>
</reference>
<gene>
    <name evidence="1" type="ORF">RF11_03385</name>
</gene>
<organism evidence="1 2">
    <name type="scientific">Thelohanellus kitauei</name>
    <name type="common">Myxosporean</name>
    <dbReference type="NCBI Taxonomy" id="669202"/>
    <lineage>
        <taxon>Eukaryota</taxon>
        <taxon>Metazoa</taxon>
        <taxon>Cnidaria</taxon>
        <taxon>Myxozoa</taxon>
        <taxon>Myxosporea</taxon>
        <taxon>Bivalvulida</taxon>
        <taxon>Platysporina</taxon>
        <taxon>Myxobolidae</taxon>
        <taxon>Thelohanellus</taxon>
    </lineage>
</organism>
<sequence>MVEHVMKIYFELLSLFKQISKSNGKSLNALLWMMRYRWFEEYGCLWFIRYTTVSGDTTKGFDRNLSSRALKFDDVMKLYYKLIHFIQSTRLIHGCSNHYLIIFDAEFCDIL</sequence>
<accession>A0A0C2IXZ1</accession>
<evidence type="ECO:0000313" key="1">
    <source>
        <dbReference type="EMBL" id="KII70254.1"/>
    </source>
</evidence>
<dbReference type="EMBL" id="JWZT01002110">
    <property type="protein sequence ID" value="KII70254.1"/>
    <property type="molecule type" value="Genomic_DNA"/>
</dbReference>
<proteinExistence type="predicted"/>